<reference evidence="1" key="1">
    <citation type="submission" date="2021-01" db="EMBL/GenBank/DDBJ databases">
        <authorList>
            <person name="Corre E."/>
            <person name="Pelletier E."/>
            <person name="Niang G."/>
            <person name="Scheremetjew M."/>
            <person name="Finn R."/>
            <person name="Kale V."/>
            <person name="Holt S."/>
            <person name="Cochrane G."/>
            <person name="Meng A."/>
            <person name="Brown T."/>
            <person name="Cohen L."/>
        </authorList>
    </citation>
    <scope>NUCLEOTIDE SEQUENCE</scope>
    <source>
        <strain evidence="1">308</strain>
    </source>
</reference>
<evidence type="ECO:0008006" key="2">
    <source>
        <dbReference type="Google" id="ProtNLM"/>
    </source>
</evidence>
<evidence type="ECO:0000313" key="1">
    <source>
        <dbReference type="EMBL" id="CAD8880939.1"/>
    </source>
</evidence>
<sequence>MNTRTTDYGMGQAVKRTLFKFKKGERSDPTGIFTIDGGSGGGRVKWTSNVFGHGVFVGTMYGRRDTATVVSTRLRSREDDGVTLSDQGLNLKEYAGLILRICADGSSFTVVVRTGEYERSGVEYECTFTTEHKTGSRTVANNNSEGVETGEELKRERRPSAKFTTVRIPFVRFVPVWSEKKKRDMYIRKEDLEEEEFWNNRPSPPHLSDYPLDISDVRLLGFRFRRGDNVQRWGPGPFRQLPKSCNRPCHQGPFY</sequence>
<dbReference type="EMBL" id="HBFR01011272">
    <property type="protein sequence ID" value="CAD8880939.1"/>
    <property type="molecule type" value="Transcribed_RNA"/>
</dbReference>
<name>A0A7S1FP77_9STRA</name>
<accession>A0A7S1FP77</accession>
<organism evidence="1">
    <name type="scientific">Corethron hystrix</name>
    <dbReference type="NCBI Taxonomy" id="216773"/>
    <lineage>
        <taxon>Eukaryota</taxon>
        <taxon>Sar</taxon>
        <taxon>Stramenopiles</taxon>
        <taxon>Ochrophyta</taxon>
        <taxon>Bacillariophyta</taxon>
        <taxon>Coscinodiscophyceae</taxon>
        <taxon>Corethrophycidae</taxon>
        <taxon>Corethrales</taxon>
        <taxon>Corethraceae</taxon>
        <taxon>Corethron</taxon>
    </lineage>
</organism>
<dbReference type="AlphaFoldDB" id="A0A7S1FP77"/>
<gene>
    <name evidence="1" type="ORF">CHYS00102_LOCUS8126</name>
</gene>
<proteinExistence type="predicted"/>
<protein>
    <recommendedName>
        <fullName evidence="2">NADH:ubiquinone oxidoreductase intermediate-associated protein 30 domain-containing protein</fullName>
    </recommendedName>
</protein>